<accession>A0A6N9H5K8</accession>
<comment type="subcellular location">
    <subcellularLocation>
        <location evidence="1">Cell membrane</location>
        <topology evidence="1">Multi-pass membrane protein</topology>
    </subcellularLocation>
</comment>
<feature type="transmembrane region" description="Helical" evidence="8">
    <location>
        <begin position="83"/>
        <end position="101"/>
    </location>
</feature>
<keyword evidence="6 8" id="KW-1133">Transmembrane helix</keyword>
<dbReference type="Gene3D" id="1.20.1250.20">
    <property type="entry name" value="MFS general substrate transporter like domains"/>
    <property type="match status" value="1"/>
</dbReference>
<evidence type="ECO:0000256" key="7">
    <source>
        <dbReference type="ARBA" id="ARBA00023136"/>
    </source>
</evidence>
<evidence type="ECO:0000256" key="6">
    <source>
        <dbReference type="ARBA" id="ARBA00022989"/>
    </source>
</evidence>
<organism evidence="10 11">
    <name type="scientific">Brevibacterium rongguiense</name>
    <dbReference type="NCBI Taxonomy" id="2695267"/>
    <lineage>
        <taxon>Bacteria</taxon>
        <taxon>Bacillati</taxon>
        <taxon>Actinomycetota</taxon>
        <taxon>Actinomycetes</taxon>
        <taxon>Micrococcales</taxon>
        <taxon>Brevibacteriaceae</taxon>
        <taxon>Brevibacterium</taxon>
    </lineage>
</organism>
<dbReference type="InterPro" id="IPR020846">
    <property type="entry name" value="MFS_dom"/>
</dbReference>
<protein>
    <submittedName>
        <fullName evidence="10">MFS transporter</fullName>
    </submittedName>
</protein>
<feature type="transmembrane region" description="Helical" evidence="8">
    <location>
        <begin position="107"/>
        <end position="129"/>
    </location>
</feature>
<dbReference type="Proteomes" id="UP000469215">
    <property type="component" value="Unassembled WGS sequence"/>
</dbReference>
<evidence type="ECO:0000259" key="9">
    <source>
        <dbReference type="PROSITE" id="PS50850"/>
    </source>
</evidence>
<feature type="transmembrane region" description="Helical" evidence="8">
    <location>
        <begin position="49"/>
        <end position="71"/>
    </location>
</feature>
<gene>
    <name evidence="10" type="ORF">GSY69_04240</name>
</gene>
<dbReference type="InterPro" id="IPR036259">
    <property type="entry name" value="MFS_trans_sf"/>
</dbReference>
<proteinExistence type="inferred from homology"/>
<keyword evidence="5 8" id="KW-0812">Transmembrane</keyword>
<evidence type="ECO:0000256" key="4">
    <source>
        <dbReference type="ARBA" id="ARBA00022475"/>
    </source>
</evidence>
<evidence type="ECO:0000256" key="5">
    <source>
        <dbReference type="ARBA" id="ARBA00022692"/>
    </source>
</evidence>
<keyword evidence="7 8" id="KW-0472">Membrane</keyword>
<evidence type="ECO:0000256" key="3">
    <source>
        <dbReference type="ARBA" id="ARBA00022448"/>
    </source>
</evidence>
<keyword evidence="4" id="KW-1003">Cell membrane</keyword>
<feature type="transmembrane region" description="Helical" evidence="8">
    <location>
        <begin position="21"/>
        <end position="43"/>
    </location>
</feature>
<evidence type="ECO:0000313" key="11">
    <source>
        <dbReference type="Proteomes" id="UP000469215"/>
    </source>
</evidence>
<name>A0A6N9H5K8_9MICO</name>
<keyword evidence="3" id="KW-0813">Transport</keyword>
<keyword evidence="11" id="KW-1185">Reference proteome</keyword>
<dbReference type="GO" id="GO:0022857">
    <property type="term" value="F:transmembrane transporter activity"/>
    <property type="evidence" value="ECO:0007669"/>
    <property type="project" value="InterPro"/>
</dbReference>
<dbReference type="AlphaFoldDB" id="A0A6N9H5K8"/>
<dbReference type="EMBL" id="WWEQ01000012">
    <property type="protein sequence ID" value="MYM19199.1"/>
    <property type="molecule type" value="Genomic_DNA"/>
</dbReference>
<dbReference type="PANTHER" id="PTHR43271">
    <property type="entry name" value="BLL2771 PROTEIN"/>
    <property type="match status" value="1"/>
</dbReference>
<feature type="domain" description="Major facilitator superfamily (MFS) profile" evidence="9">
    <location>
        <begin position="13"/>
        <end position="411"/>
    </location>
</feature>
<dbReference type="GO" id="GO:0005886">
    <property type="term" value="C:plasma membrane"/>
    <property type="evidence" value="ECO:0007669"/>
    <property type="project" value="UniProtKB-SubCell"/>
</dbReference>
<feature type="transmembrane region" description="Helical" evidence="8">
    <location>
        <begin position="180"/>
        <end position="203"/>
    </location>
</feature>
<comment type="caution">
    <text evidence="10">The sequence shown here is derived from an EMBL/GenBank/DDBJ whole genome shotgun (WGS) entry which is preliminary data.</text>
</comment>
<dbReference type="SUPFAM" id="SSF103473">
    <property type="entry name" value="MFS general substrate transporter"/>
    <property type="match status" value="1"/>
</dbReference>
<feature type="transmembrane region" description="Helical" evidence="8">
    <location>
        <begin position="141"/>
        <end position="160"/>
    </location>
</feature>
<dbReference type="InterPro" id="IPR011701">
    <property type="entry name" value="MFS"/>
</dbReference>
<feature type="transmembrane region" description="Helical" evidence="8">
    <location>
        <begin position="262"/>
        <end position="282"/>
    </location>
</feature>
<feature type="transmembrane region" description="Helical" evidence="8">
    <location>
        <begin position="387"/>
        <end position="407"/>
    </location>
</feature>
<comment type="similarity">
    <text evidence="2">Belongs to the major facilitator superfamily.</text>
</comment>
<feature type="transmembrane region" description="Helical" evidence="8">
    <location>
        <begin position="231"/>
        <end position="250"/>
    </location>
</feature>
<reference evidence="10 11" key="1">
    <citation type="submission" date="2020-01" db="EMBL/GenBank/DDBJ databases">
        <authorList>
            <person name="Deng T."/>
        </authorList>
    </citation>
    <scope>NUCLEOTIDE SEQUENCE [LARGE SCALE GENOMIC DNA]</scope>
    <source>
        <strain evidence="10 11">5221</strain>
    </source>
</reference>
<sequence>MSGFAGYPKGHPMTRRIEIGLLMAGLATFTLLYNTQAILPYFARDYSISPAQAALSVSAATAGLAVGLIVAVPISERLGRVRVIRWSLGGAAALGALAAFIDDWSLFLVVRFAMGVVLAGLPATAAVYLREEIAPEYSTSATGLYIFGTTLGGLTGRIASSGAIELMHRLGLTGALGLDASHLALLFTALIGVGCAIACWLLLPESRGFTVHRDSLRELVAKFGRAFRDPVLLGLYLLGALGMGTFVGAFNVLGFRLEAEPYLLSVGTVGLLYLVYPVAGYGGALANRLADRTSLRAVIVFGPVLALAGVGLMAARPLWVIIAGMLVLAVGFSIVHSLASAWVATRANASVGVPAQAASMYMLFYYGGSSVNGNLAPLAWEAGGWPAVTWLIGAMMAAALVIALLLGRSKPVVR</sequence>
<dbReference type="RefSeq" id="WP_160952637.1">
    <property type="nucleotide sequence ID" value="NZ_WWEQ01000012.1"/>
</dbReference>
<feature type="transmembrane region" description="Helical" evidence="8">
    <location>
        <begin position="318"/>
        <end position="335"/>
    </location>
</feature>
<feature type="transmembrane region" description="Helical" evidence="8">
    <location>
        <begin position="347"/>
        <end position="367"/>
    </location>
</feature>
<dbReference type="PANTHER" id="PTHR43271:SF1">
    <property type="entry name" value="INNER MEMBRANE TRANSPORT PROTEIN YNFM"/>
    <property type="match status" value="1"/>
</dbReference>
<feature type="transmembrane region" description="Helical" evidence="8">
    <location>
        <begin position="294"/>
        <end position="312"/>
    </location>
</feature>
<evidence type="ECO:0000256" key="8">
    <source>
        <dbReference type="SAM" id="Phobius"/>
    </source>
</evidence>
<evidence type="ECO:0000256" key="1">
    <source>
        <dbReference type="ARBA" id="ARBA00004651"/>
    </source>
</evidence>
<dbReference type="CDD" id="cd17324">
    <property type="entry name" value="MFS_NepI_like"/>
    <property type="match status" value="1"/>
</dbReference>
<evidence type="ECO:0000256" key="2">
    <source>
        <dbReference type="ARBA" id="ARBA00008335"/>
    </source>
</evidence>
<evidence type="ECO:0000313" key="10">
    <source>
        <dbReference type="EMBL" id="MYM19199.1"/>
    </source>
</evidence>
<dbReference type="Pfam" id="PF07690">
    <property type="entry name" value="MFS_1"/>
    <property type="match status" value="1"/>
</dbReference>
<dbReference type="PROSITE" id="PS50850">
    <property type="entry name" value="MFS"/>
    <property type="match status" value="1"/>
</dbReference>